<evidence type="ECO:0000256" key="1">
    <source>
        <dbReference type="ARBA" id="ARBA00022670"/>
    </source>
</evidence>
<evidence type="ECO:0000256" key="2">
    <source>
        <dbReference type="ARBA" id="ARBA00022750"/>
    </source>
</evidence>
<dbReference type="GO" id="GO:0004190">
    <property type="term" value="F:aspartic-type endopeptidase activity"/>
    <property type="evidence" value="ECO:0007669"/>
    <property type="project" value="UniProtKB-KW"/>
</dbReference>
<dbReference type="EMBL" id="M16766">
    <property type="protein sequence ID" value="AAA66624.1"/>
    <property type="molecule type" value="Genomic_RNA"/>
</dbReference>
<keyword evidence="1" id="KW-0645">Protease</keyword>
<organismHost>
    <name type="scientific">Mus musculus</name>
    <name type="common">Mouse</name>
    <dbReference type="NCBI Taxonomy" id="10090"/>
</organismHost>
<keyword evidence="2" id="KW-0064">Aspartyl protease</keyword>
<dbReference type="CDD" id="cd05482">
    <property type="entry name" value="HIV_retropepsin_like"/>
    <property type="match status" value="1"/>
</dbReference>
<name>Q85644_MMTV</name>
<keyword evidence="3" id="KW-0378">Hydrolase</keyword>
<dbReference type="InterPro" id="IPR036157">
    <property type="entry name" value="dUTPase-like_sf"/>
</dbReference>
<dbReference type="PANTHER" id="PTHR19422:SF123">
    <property type="entry name" value="RT1 CLASS I, LOCUS CE15"/>
    <property type="match status" value="1"/>
</dbReference>
<dbReference type="Pfam" id="PF00077">
    <property type="entry name" value="RVP"/>
    <property type="match status" value="1"/>
</dbReference>
<reference evidence="5" key="1">
    <citation type="journal article" date="1987" name="Proc. Natl. Acad. Sci. U.S.A.">
        <title>Two efficient ribosomal frameshifting events are required for synthesis of mouse mammary tumor virus gag-related polyproteins.</title>
        <authorList>
            <person name="Jacks T."/>
            <person name="Townsley K."/>
            <person name="Varmus H.E."/>
            <person name="Majors J."/>
        </authorList>
    </citation>
    <scope>NUCLEOTIDE SEQUENCE</scope>
    <source>
        <strain evidence="5">C3H</strain>
    </source>
</reference>
<dbReference type="Pfam" id="PF00692">
    <property type="entry name" value="dUTPase"/>
    <property type="match status" value="1"/>
</dbReference>
<dbReference type="InterPro" id="IPR029054">
    <property type="entry name" value="dUTPase-like"/>
</dbReference>
<dbReference type="InterPro" id="IPR034170">
    <property type="entry name" value="Retropepsin-like_cat_dom"/>
</dbReference>
<dbReference type="SUPFAM" id="SSF51283">
    <property type="entry name" value="dUTPase-like"/>
    <property type="match status" value="1"/>
</dbReference>
<feature type="domain" description="Peptidase A2" evidence="4">
    <location>
        <begin position="70"/>
        <end position="146"/>
    </location>
</feature>
<dbReference type="GO" id="GO:0006508">
    <property type="term" value="P:proteolysis"/>
    <property type="evidence" value="ECO:0007669"/>
    <property type="project" value="UniProtKB-KW"/>
</dbReference>
<dbReference type="PROSITE" id="PS50175">
    <property type="entry name" value="ASP_PROT_RETROV"/>
    <property type="match status" value="1"/>
</dbReference>
<evidence type="ECO:0000259" key="4">
    <source>
        <dbReference type="PROSITE" id="PS50175"/>
    </source>
</evidence>
<accession>Q85644</accession>
<dbReference type="SUPFAM" id="SSF50630">
    <property type="entry name" value="Acid proteases"/>
    <property type="match status" value="1"/>
</dbReference>
<dbReference type="Gene3D" id="2.70.40.10">
    <property type="match status" value="1"/>
</dbReference>
<sequence>MVKVAKNAVIIHKGERIAQLLLLPYLKLPNPIIKEERGSEGFGSTSHVHWVQEISGFRPMPHISLNGRRFLGFLDTGADKTCIAGRDWPANWPIHQTESSLQGLVGMACGVARSSQPLRWQHEDKSGIIHPFVIPTLPFTLWGRDIMKEIKVRLMTDSPDDSQDL</sequence>
<dbReference type="InterPro" id="IPR021109">
    <property type="entry name" value="Peptidase_aspartic_dom_sf"/>
</dbReference>
<evidence type="ECO:0000313" key="5">
    <source>
        <dbReference type="EMBL" id="AAA66624.1"/>
    </source>
</evidence>
<dbReference type="MEROPS" id="A02.010"/>
<dbReference type="InterPro" id="IPR001995">
    <property type="entry name" value="Peptidase_A2_cat"/>
</dbReference>
<protein>
    <submittedName>
        <fullName evidence="5">X/pro protein</fullName>
    </submittedName>
</protein>
<dbReference type="PANTHER" id="PTHR19422">
    <property type="entry name" value="GAG RETROVIRAL POLYPROTEIN"/>
    <property type="match status" value="1"/>
</dbReference>
<evidence type="ECO:0000256" key="3">
    <source>
        <dbReference type="ARBA" id="ARBA00022801"/>
    </source>
</evidence>
<organism evidence="5">
    <name type="scientific">Mouse mammary tumor virus</name>
    <name type="common">MMTV</name>
    <dbReference type="NCBI Taxonomy" id="11757"/>
    <lineage>
        <taxon>Viruses</taxon>
        <taxon>Riboviria</taxon>
        <taxon>Pararnavirae</taxon>
        <taxon>Artverviricota</taxon>
        <taxon>Revtraviricetes</taxon>
        <taxon>Ortervirales</taxon>
        <taxon>Retroviridae</taxon>
        <taxon>Orthoretrovirinae</taxon>
        <taxon>Betaretrovirus</taxon>
        <taxon>Betaretrovirus murmamtum</taxon>
    </lineage>
</organism>
<proteinExistence type="predicted"/>
<dbReference type="InterPro" id="IPR018061">
    <property type="entry name" value="Retropepsins"/>
</dbReference>
<dbReference type="Gene3D" id="2.40.70.10">
    <property type="entry name" value="Acid Proteases"/>
    <property type="match status" value="1"/>
</dbReference>
<dbReference type="InterPro" id="IPR051592">
    <property type="entry name" value="HERV-K_Pro_peptidase_A2"/>
</dbReference>